<evidence type="ECO:0000313" key="4">
    <source>
        <dbReference type="Proteomes" id="UP000292120"/>
    </source>
</evidence>
<reference evidence="3 4" key="1">
    <citation type="submission" date="2019-02" db="EMBL/GenBank/DDBJ databases">
        <title>Aquabacterium sp. strain KMB7.</title>
        <authorList>
            <person name="Chen W.-M."/>
        </authorList>
    </citation>
    <scope>NUCLEOTIDE SEQUENCE [LARGE SCALE GENOMIC DNA]</scope>
    <source>
        <strain evidence="3 4">KMB7</strain>
    </source>
</reference>
<dbReference type="InterPro" id="IPR055259">
    <property type="entry name" value="YkvP/CgeB_Glyco_trans-like"/>
</dbReference>
<name>A0A4Q9H146_9BURK</name>
<feature type="domain" description="Spore protein YkvP/CgeB glycosyl transferase-like" evidence="2">
    <location>
        <begin position="203"/>
        <end position="327"/>
    </location>
</feature>
<dbReference type="PANTHER" id="PTHR45947">
    <property type="entry name" value="SULFOQUINOVOSYL TRANSFERASE SQD2"/>
    <property type="match status" value="1"/>
</dbReference>
<evidence type="ECO:0000259" key="1">
    <source>
        <dbReference type="Pfam" id="PF00534"/>
    </source>
</evidence>
<dbReference type="CDD" id="cd03801">
    <property type="entry name" value="GT4_PimA-like"/>
    <property type="match status" value="1"/>
</dbReference>
<proteinExistence type="predicted"/>
<dbReference type="Pfam" id="PF00534">
    <property type="entry name" value="Glycos_transf_1"/>
    <property type="match status" value="1"/>
</dbReference>
<keyword evidence="3" id="KW-0808">Transferase</keyword>
<dbReference type="SUPFAM" id="SSF53756">
    <property type="entry name" value="UDP-Glycosyltransferase/glycogen phosphorylase"/>
    <property type="match status" value="2"/>
</dbReference>
<dbReference type="PANTHER" id="PTHR45947:SF3">
    <property type="entry name" value="SULFOQUINOVOSYL TRANSFERASE SQD2"/>
    <property type="match status" value="1"/>
</dbReference>
<dbReference type="OrthoDB" id="110463at2"/>
<dbReference type="AlphaFoldDB" id="A0A4Q9H146"/>
<dbReference type="EMBL" id="SIXI01000004">
    <property type="protein sequence ID" value="TBO30179.1"/>
    <property type="molecule type" value="Genomic_DNA"/>
</dbReference>
<protein>
    <submittedName>
        <fullName evidence="3">Glycosyltransferase</fullName>
    </submittedName>
</protein>
<accession>A0A4Q9H146</accession>
<evidence type="ECO:0000259" key="2">
    <source>
        <dbReference type="Pfam" id="PF13524"/>
    </source>
</evidence>
<comment type="caution">
    <text evidence="3">The sequence shown here is derived from an EMBL/GenBank/DDBJ whole genome shotgun (WGS) entry which is preliminary data.</text>
</comment>
<dbReference type="Proteomes" id="UP000292120">
    <property type="component" value="Unassembled WGS sequence"/>
</dbReference>
<evidence type="ECO:0000313" key="3">
    <source>
        <dbReference type="EMBL" id="TBO30179.1"/>
    </source>
</evidence>
<dbReference type="InterPro" id="IPR050194">
    <property type="entry name" value="Glycosyltransferase_grp1"/>
</dbReference>
<dbReference type="GO" id="GO:0016757">
    <property type="term" value="F:glycosyltransferase activity"/>
    <property type="evidence" value="ECO:0007669"/>
    <property type="project" value="InterPro"/>
</dbReference>
<dbReference type="Pfam" id="PF13524">
    <property type="entry name" value="Glyco_trans_1_2"/>
    <property type="match status" value="1"/>
</dbReference>
<dbReference type="Gene3D" id="3.40.50.2000">
    <property type="entry name" value="Glycogen Phosphorylase B"/>
    <property type="match status" value="1"/>
</dbReference>
<dbReference type="RefSeq" id="WP_130968172.1">
    <property type="nucleotide sequence ID" value="NZ_SIXI01000004.1"/>
</dbReference>
<gene>
    <name evidence="3" type="ORF">EYS42_10800</name>
</gene>
<organism evidence="3 4">
    <name type="scientific">Aquabacterium lacunae</name>
    <dbReference type="NCBI Taxonomy" id="2528630"/>
    <lineage>
        <taxon>Bacteria</taxon>
        <taxon>Pseudomonadati</taxon>
        <taxon>Pseudomonadota</taxon>
        <taxon>Betaproteobacteria</taxon>
        <taxon>Burkholderiales</taxon>
        <taxon>Aquabacterium</taxon>
    </lineage>
</organism>
<dbReference type="InterPro" id="IPR001296">
    <property type="entry name" value="Glyco_trans_1"/>
</dbReference>
<feature type="domain" description="Glycosyl transferase family 1" evidence="1">
    <location>
        <begin position="555"/>
        <end position="712"/>
    </location>
</feature>
<sequence>MKILYIGDTSPSSTSRHRSDALERIGHEVTRLSPYQALSKHLNGWAGVLHYRTGYALIRRRVQTWVEEKLQALPPHDLCWVDSGELLDDVAVRRLRLFCGRVVLFNHDDPTGGRDGARFNTFMKGLPEYNLCVVVRPFNVDEYLQCGARAVMRTYMTYDEVRHAPVDVPDGRVPAQFDNDIVFIGRNMNGEGRDLVLLALIRAGLKPAIWGDNWQRSPVWPELAPFWRGGSISGRDYVDAIRHARICLGMLSKGNRDQHTTRSMEIPYAGGLLCAERTTEHQALYDEGDEAVFWSSPEECVEVCRGLLADPARIARIKAAGRARVIRNQVGSEDLCRKVLAQVAAQRATPPRQRVLVMDVQPVQYKAPVYQMLEVMQPGLFEVVYASDTSVKGYRDAEFGVTVAWDTPLMSGYRHRVMGNEREGCTGAPRQYHGRGLWGLLKQVRPAAVMLTQSRYHFDLWAYTCAVLQGIPVLVRQETQDAMFAQQRGWLKSRVRSGLYRFYYARAQHFFVFGQLNRQHLLDHGVRSIDTSDAWFSVPDPLESWDETRKLEARRAMRASLSIADDAQVIGFFGKLIAKKHPDLILEAVKRLPPEQTRRLHLVFVGAGDMGPQLQKHAETLHAECGVRVHFPGFINQSALAPWYLATDVFVLPSRHQGEAWGLVVNEALQAGCAVAITEGVGCHVEFGRWERVRVSPVEDAEALARSLAELLPLPRDFSWARPGMAAYSTRAAAASLRRVFEAYTP</sequence>
<keyword evidence="4" id="KW-1185">Reference proteome</keyword>